<dbReference type="PANTHER" id="PTHR34047:SF8">
    <property type="entry name" value="PROTEIN YKFC"/>
    <property type="match status" value="1"/>
</dbReference>
<dbReference type="InterPro" id="IPR051083">
    <property type="entry name" value="GrpII_Intron_Splice-Mob/Def"/>
</dbReference>
<dbReference type="AlphaFoldDB" id="A0A9D1HWV5"/>
<dbReference type="SUPFAM" id="SSF56672">
    <property type="entry name" value="DNA/RNA polymerases"/>
    <property type="match status" value="1"/>
</dbReference>
<dbReference type="PROSITE" id="PS50878">
    <property type="entry name" value="RT_POL"/>
    <property type="match status" value="1"/>
</dbReference>
<gene>
    <name evidence="2" type="ORF">IAD49_05995</name>
</gene>
<dbReference type="EMBL" id="DVML01000034">
    <property type="protein sequence ID" value="HIU23118.1"/>
    <property type="molecule type" value="Genomic_DNA"/>
</dbReference>
<comment type="caution">
    <text evidence="2">The sequence shown here is derived from an EMBL/GenBank/DDBJ whole genome shotgun (WGS) entry which is preliminary data.</text>
</comment>
<dbReference type="InterPro" id="IPR043502">
    <property type="entry name" value="DNA/RNA_pol_sf"/>
</dbReference>
<dbReference type="InterPro" id="IPR000477">
    <property type="entry name" value="RT_dom"/>
</dbReference>
<dbReference type="GO" id="GO:0003964">
    <property type="term" value="F:RNA-directed DNA polymerase activity"/>
    <property type="evidence" value="ECO:0007669"/>
    <property type="project" value="UniProtKB-KW"/>
</dbReference>
<accession>A0A9D1HWV5</accession>
<sequence length="294" mass="35628">MPKTIKNVFYDKLTVEHMYLAHQRAKKAKNSKLTVMKFELDLETNLANLVKDIRENKYRIGKYHDFTIYEPKERLIRALPYRDRVVHQWYVHEFVKPYIAPKFILQTYACLDDRGTHKGINQLQKYMRIMKRYYGNYYILKCDVRKFFYTIDKDVLYCIMEKNISDQALLRFTKCLIYDDCSEIGIPIGNYTSQFFANIYLNELDHYIKEEKQIRYYVRYMDDFIILCPTKADAKELLFEIKIFLKEKLRLTLNPKSRYYPSVMGVTFCGYRIFETHRLLKKDSIKKIKRKVNK</sequence>
<dbReference type="CDD" id="cd01646">
    <property type="entry name" value="RT_Bac_retron_I"/>
    <property type="match status" value="1"/>
</dbReference>
<dbReference type="PANTHER" id="PTHR34047">
    <property type="entry name" value="NUCLEAR INTRON MATURASE 1, MITOCHONDRIAL-RELATED"/>
    <property type="match status" value="1"/>
</dbReference>
<dbReference type="Proteomes" id="UP000824087">
    <property type="component" value="Unassembled WGS sequence"/>
</dbReference>
<reference evidence="2" key="1">
    <citation type="submission" date="2020-10" db="EMBL/GenBank/DDBJ databases">
        <authorList>
            <person name="Gilroy R."/>
        </authorList>
    </citation>
    <scope>NUCLEOTIDE SEQUENCE</scope>
    <source>
        <strain evidence="2">CHK197-8231</strain>
    </source>
</reference>
<feature type="domain" description="Reverse transcriptase" evidence="1">
    <location>
        <begin position="1"/>
        <end position="273"/>
    </location>
</feature>
<protein>
    <submittedName>
        <fullName evidence="2">RNA-directed DNA polymerase</fullName>
    </submittedName>
</protein>
<keyword evidence="2" id="KW-0808">Transferase</keyword>
<keyword evidence="2" id="KW-0548">Nucleotidyltransferase</keyword>
<evidence type="ECO:0000313" key="2">
    <source>
        <dbReference type="EMBL" id="HIU23118.1"/>
    </source>
</evidence>
<name>A0A9D1HWV5_9BACT</name>
<reference evidence="2" key="2">
    <citation type="journal article" date="2021" name="PeerJ">
        <title>Extensive microbial diversity within the chicken gut microbiome revealed by metagenomics and culture.</title>
        <authorList>
            <person name="Gilroy R."/>
            <person name="Ravi A."/>
            <person name="Getino M."/>
            <person name="Pursley I."/>
            <person name="Horton D.L."/>
            <person name="Alikhan N.F."/>
            <person name="Baker D."/>
            <person name="Gharbi K."/>
            <person name="Hall N."/>
            <person name="Watson M."/>
            <person name="Adriaenssens E.M."/>
            <person name="Foster-Nyarko E."/>
            <person name="Jarju S."/>
            <person name="Secka A."/>
            <person name="Antonio M."/>
            <person name="Oren A."/>
            <person name="Chaudhuri R.R."/>
            <person name="La Ragione R."/>
            <person name="Hildebrand F."/>
            <person name="Pallen M.J."/>
        </authorList>
    </citation>
    <scope>NUCLEOTIDE SEQUENCE</scope>
    <source>
        <strain evidence="2">CHK197-8231</strain>
    </source>
</reference>
<proteinExistence type="predicted"/>
<dbReference type="Pfam" id="PF00078">
    <property type="entry name" value="RVT_1"/>
    <property type="match status" value="1"/>
</dbReference>
<organism evidence="2 3">
    <name type="scientific">Candidatus Fimihabitans intestinipullorum</name>
    <dbReference type="NCBI Taxonomy" id="2840820"/>
    <lineage>
        <taxon>Bacteria</taxon>
        <taxon>Bacillati</taxon>
        <taxon>Mycoplasmatota</taxon>
        <taxon>Mycoplasmatota incertae sedis</taxon>
        <taxon>Candidatus Fimihabitans</taxon>
    </lineage>
</organism>
<evidence type="ECO:0000259" key="1">
    <source>
        <dbReference type="PROSITE" id="PS50878"/>
    </source>
</evidence>
<evidence type="ECO:0000313" key="3">
    <source>
        <dbReference type="Proteomes" id="UP000824087"/>
    </source>
</evidence>
<keyword evidence="2" id="KW-0695">RNA-directed DNA polymerase</keyword>